<sequence length="100" mass="11303">MATIASQLGQAKIEENLSKSYSKVLCSDDVCPDIEDYETIANFSNFKRETEITCLDGEDFSEVSCYPDPGLKQVKVTVYWKSALRTFPKKVEIITLIAKR</sequence>
<comment type="caution">
    <text evidence="1">The sequence shown here is derived from an EMBL/GenBank/DDBJ whole genome shotgun (WGS) entry which is preliminary data.</text>
</comment>
<dbReference type="AlphaFoldDB" id="X1M675"/>
<protein>
    <submittedName>
        <fullName evidence="1">Uncharacterized protein</fullName>
    </submittedName>
</protein>
<reference evidence="1" key="1">
    <citation type="journal article" date="2014" name="Front. Microbiol.">
        <title>High frequency of phylogenetically diverse reductive dehalogenase-homologous genes in deep subseafloor sedimentary metagenomes.</title>
        <authorList>
            <person name="Kawai M."/>
            <person name="Futagami T."/>
            <person name="Toyoda A."/>
            <person name="Takaki Y."/>
            <person name="Nishi S."/>
            <person name="Hori S."/>
            <person name="Arai W."/>
            <person name="Tsubouchi T."/>
            <person name="Morono Y."/>
            <person name="Uchiyama I."/>
            <person name="Ito T."/>
            <person name="Fujiyama A."/>
            <person name="Inagaki F."/>
            <person name="Takami H."/>
        </authorList>
    </citation>
    <scope>NUCLEOTIDE SEQUENCE</scope>
    <source>
        <strain evidence="1">Expedition CK06-06</strain>
    </source>
</reference>
<dbReference type="EMBL" id="BARV01007848">
    <property type="protein sequence ID" value="GAI13566.1"/>
    <property type="molecule type" value="Genomic_DNA"/>
</dbReference>
<evidence type="ECO:0000313" key="1">
    <source>
        <dbReference type="EMBL" id="GAI13566.1"/>
    </source>
</evidence>
<proteinExistence type="predicted"/>
<name>X1M675_9ZZZZ</name>
<gene>
    <name evidence="1" type="ORF">S06H3_15915</name>
</gene>
<accession>X1M675</accession>
<organism evidence="1">
    <name type="scientific">marine sediment metagenome</name>
    <dbReference type="NCBI Taxonomy" id="412755"/>
    <lineage>
        <taxon>unclassified sequences</taxon>
        <taxon>metagenomes</taxon>
        <taxon>ecological metagenomes</taxon>
    </lineage>
</organism>